<dbReference type="InterPro" id="IPR029063">
    <property type="entry name" value="SAM-dependent_MTases_sf"/>
</dbReference>
<dbReference type="InterPro" id="IPR036390">
    <property type="entry name" value="WH_DNA-bd_sf"/>
</dbReference>
<dbReference type="HOGENOM" id="CLU_005533_4_1_7"/>
<dbReference type="KEGG" id="gur:Gura_4154"/>
<keyword evidence="2 7" id="KW-0808">Transferase</keyword>
<evidence type="ECO:0000256" key="4">
    <source>
        <dbReference type="PIRSR" id="PIRSR005739-1"/>
    </source>
</evidence>
<dbReference type="InterPro" id="IPR001077">
    <property type="entry name" value="COMT_C"/>
</dbReference>
<feature type="domain" description="O-methyltransferase C-terminal" evidence="5">
    <location>
        <begin position="130"/>
        <end position="310"/>
    </location>
</feature>
<dbReference type="PANTHER" id="PTHR43712:SF2">
    <property type="entry name" value="O-METHYLTRANSFERASE CICE"/>
    <property type="match status" value="1"/>
</dbReference>
<evidence type="ECO:0000313" key="8">
    <source>
        <dbReference type="Proteomes" id="UP000006695"/>
    </source>
</evidence>
<dbReference type="SUPFAM" id="SSF46785">
    <property type="entry name" value="Winged helix' DNA-binding domain"/>
    <property type="match status" value="1"/>
</dbReference>
<sequence length="332" mass="35678">MEAKVWSPADLLQLSGGYWSACALHAGVKLDVFTPLADRALTAHGLAEVLKSDARGVAMLLNALAALGLLEKSGDNYADTSFAAEFLCRTSPRYLGHIILHHHHLMEGWAHLDEAVKSGGPIRKRVSHDVGEDERESFEMGMFNLAMQVAPRIVHQINLSGRRRLLDLGGGPGTYAIHFCMQNPDLTAVVYDLPTTRPFAEQTIDRFGLTGRIAFEDGDFIAKGIKGTFDVAWLSHILHGEGPEGCAVILEKAVAALEPGGMILVQEFILNDSFDGPPFPALFSLNMLIGTPAGRAYSEGELFNMLAAAGVGDLKRLPLELPNGAGIIAGTV</sequence>
<dbReference type="Pfam" id="PF08100">
    <property type="entry name" value="Dimerisation"/>
    <property type="match status" value="1"/>
</dbReference>
<dbReference type="OrthoDB" id="9767938at2"/>
<dbReference type="InterPro" id="IPR036388">
    <property type="entry name" value="WH-like_DNA-bd_sf"/>
</dbReference>
<dbReference type="RefSeq" id="WP_011940928.1">
    <property type="nucleotide sequence ID" value="NC_009483.1"/>
</dbReference>
<dbReference type="GO" id="GO:0008171">
    <property type="term" value="F:O-methyltransferase activity"/>
    <property type="evidence" value="ECO:0007669"/>
    <property type="project" value="InterPro"/>
</dbReference>
<feature type="active site" description="Proton acceptor" evidence="4">
    <location>
        <position position="239"/>
    </location>
</feature>
<evidence type="ECO:0000256" key="1">
    <source>
        <dbReference type="ARBA" id="ARBA00022603"/>
    </source>
</evidence>
<dbReference type="GO" id="GO:0032259">
    <property type="term" value="P:methylation"/>
    <property type="evidence" value="ECO:0007669"/>
    <property type="project" value="UniProtKB-KW"/>
</dbReference>
<name>A5G929_GEOUR</name>
<dbReference type="Gene3D" id="1.10.10.10">
    <property type="entry name" value="Winged helix-like DNA-binding domain superfamily/Winged helix DNA-binding domain"/>
    <property type="match status" value="1"/>
</dbReference>
<reference evidence="7 8" key="1">
    <citation type="submission" date="2007-05" db="EMBL/GenBank/DDBJ databases">
        <title>Complete sequence of Geobacter uraniireducens Rf4.</title>
        <authorList>
            <consortium name="US DOE Joint Genome Institute"/>
            <person name="Copeland A."/>
            <person name="Lucas S."/>
            <person name="Lapidus A."/>
            <person name="Barry K."/>
            <person name="Detter J.C."/>
            <person name="Glavina del Rio T."/>
            <person name="Hammon N."/>
            <person name="Israni S."/>
            <person name="Dalin E."/>
            <person name="Tice H."/>
            <person name="Pitluck S."/>
            <person name="Chertkov O."/>
            <person name="Brettin T."/>
            <person name="Bruce D."/>
            <person name="Han C."/>
            <person name="Schmutz J."/>
            <person name="Larimer F."/>
            <person name="Land M."/>
            <person name="Hauser L."/>
            <person name="Kyrpides N."/>
            <person name="Mikhailova N."/>
            <person name="Shelobolina E."/>
            <person name="Aklujkar M."/>
            <person name="Lovley D."/>
            <person name="Richardson P."/>
        </authorList>
    </citation>
    <scope>NUCLEOTIDE SEQUENCE [LARGE SCALE GENOMIC DNA]</scope>
    <source>
        <strain evidence="7 8">Rf4</strain>
    </source>
</reference>
<evidence type="ECO:0000259" key="5">
    <source>
        <dbReference type="Pfam" id="PF00891"/>
    </source>
</evidence>
<dbReference type="GO" id="GO:0046983">
    <property type="term" value="F:protein dimerization activity"/>
    <property type="evidence" value="ECO:0007669"/>
    <property type="project" value="InterPro"/>
</dbReference>
<dbReference type="Pfam" id="PF00891">
    <property type="entry name" value="Methyltransf_2"/>
    <property type="match status" value="1"/>
</dbReference>
<gene>
    <name evidence="7" type="ordered locus">Gura_4154</name>
</gene>
<evidence type="ECO:0000259" key="6">
    <source>
        <dbReference type="Pfam" id="PF08100"/>
    </source>
</evidence>
<evidence type="ECO:0000256" key="3">
    <source>
        <dbReference type="ARBA" id="ARBA00022691"/>
    </source>
</evidence>
<dbReference type="SUPFAM" id="SSF53335">
    <property type="entry name" value="S-adenosyl-L-methionine-dependent methyltransferases"/>
    <property type="match status" value="1"/>
</dbReference>
<dbReference type="STRING" id="351605.Gura_4154"/>
<dbReference type="PIRSF" id="PIRSF005739">
    <property type="entry name" value="O-mtase"/>
    <property type="match status" value="1"/>
</dbReference>
<evidence type="ECO:0000313" key="7">
    <source>
        <dbReference type="EMBL" id="ABQ28297.1"/>
    </source>
</evidence>
<accession>A5G929</accession>
<protein>
    <submittedName>
        <fullName evidence="7">O-methyltransferase, family 2</fullName>
    </submittedName>
</protein>
<dbReference type="InterPro" id="IPR016461">
    <property type="entry name" value="COMT-like"/>
</dbReference>
<organism evidence="7 8">
    <name type="scientific">Geotalea uraniireducens (strain Rf4)</name>
    <name type="common">Geobacter uraniireducens</name>
    <dbReference type="NCBI Taxonomy" id="351605"/>
    <lineage>
        <taxon>Bacteria</taxon>
        <taxon>Pseudomonadati</taxon>
        <taxon>Thermodesulfobacteriota</taxon>
        <taxon>Desulfuromonadia</taxon>
        <taxon>Geobacterales</taxon>
        <taxon>Geobacteraceae</taxon>
        <taxon>Geotalea</taxon>
    </lineage>
</organism>
<keyword evidence="8" id="KW-1185">Reference proteome</keyword>
<keyword evidence="3" id="KW-0949">S-adenosyl-L-methionine</keyword>
<keyword evidence="1 7" id="KW-0489">Methyltransferase</keyword>
<dbReference type="Gene3D" id="3.40.50.150">
    <property type="entry name" value="Vaccinia Virus protein VP39"/>
    <property type="match status" value="1"/>
</dbReference>
<dbReference type="Proteomes" id="UP000006695">
    <property type="component" value="Chromosome"/>
</dbReference>
<evidence type="ECO:0000256" key="2">
    <source>
        <dbReference type="ARBA" id="ARBA00022679"/>
    </source>
</evidence>
<dbReference type="PANTHER" id="PTHR43712">
    <property type="entry name" value="PUTATIVE (AFU_ORTHOLOGUE AFUA_4G14580)-RELATED"/>
    <property type="match status" value="1"/>
</dbReference>
<feature type="domain" description="O-methyltransferase dimerisation" evidence="6">
    <location>
        <begin position="12"/>
        <end position="87"/>
    </location>
</feature>
<dbReference type="InterPro" id="IPR012967">
    <property type="entry name" value="COMT_dimerisation"/>
</dbReference>
<dbReference type="PROSITE" id="PS51683">
    <property type="entry name" value="SAM_OMT_II"/>
    <property type="match status" value="1"/>
</dbReference>
<dbReference type="EMBL" id="CP000698">
    <property type="protein sequence ID" value="ABQ28297.1"/>
    <property type="molecule type" value="Genomic_DNA"/>
</dbReference>
<proteinExistence type="predicted"/>
<dbReference type="AlphaFoldDB" id="A5G929"/>